<dbReference type="AlphaFoldDB" id="A0A927BEZ9"/>
<dbReference type="InterPro" id="IPR018490">
    <property type="entry name" value="cNMP-bd_dom_sf"/>
</dbReference>
<evidence type="ECO:0000313" key="2">
    <source>
        <dbReference type="EMBL" id="MBD2769656.1"/>
    </source>
</evidence>
<comment type="caution">
    <text evidence="2">The sequence shown here is derived from an EMBL/GenBank/DDBJ whole genome shotgun (WGS) entry which is preliminary data.</text>
</comment>
<reference evidence="2" key="1">
    <citation type="submission" date="2020-09" db="EMBL/GenBank/DDBJ databases">
        <authorList>
            <person name="Kim M.K."/>
        </authorList>
    </citation>
    <scope>NUCLEOTIDE SEQUENCE</scope>
    <source>
        <strain evidence="2">BT664</strain>
    </source>
</reference>
<dbReference type="Proteomes" id="UP000612233">
    <property type="component" value="Unassembled WGS sequence"/>
</dbReference>
<evidence type="ECO:0000313" key="3">
    <source>
        <dbReference type="Proteomes" id="UP000612233"/>
    </source>
</evidence>
<name>A0A927BEZ9_9BACT</name>
<dbReference type="CDD" id="cd00038">
    <property type="entry name" value="CAP_ED"/>
    <property type="match status" value="1"/>
</dbReference>
<evidence type="ECO:0000259" key="1">
    <source>
        <dbReference type="Pfam" id="PF00027"/>
    </source>
</evidence>
<proteinExistence type="predicted"/>
<dbReference type="SUPFAM" id="SSF51206">
    <property type="entry name" value="cAMP-binding domain-like"/>
    <property type="match status" value="1"/>
</dbReference>
<sequence length="202" mass="22945">MYTALLAHIARYVALTSAEAQLVGDNLTLQTVPRKAYLLAAGQTCTANYFVLQGCLRMYFITEKGAEQITRFALENWWITDQSSLLSQRPSEFFIQAVEPTTVAVLDYARQEELLARVPALERYFRLVLQRVVAADQMRFVYQFGLSAEERYHHFSTAFPGFVQRVPQYMLASYLGFTPEFLSKIRARPGGHPAGKAGRHEP</sequence>
<organism evidence="2 3">
    <name type="scientific">Hymenobacter montanus</name>
    <dbReference type="NCBI Taxonomy" id="2771359"/>
    <lineage>
        <taxon>Bacteria</taxon>
        <taxon>Pseudomonadati</taxon>
        <taxon>Bacteroidota</taxon>
        <taxon>Cytophagia</taxon>
        <taxon>Cytophagales</taxon>
        <taxon>Hymenobacteraceae</taxon>
        <taxon>Hymenobacter</taxon>
    </lineage>
</organism>
<accession>A0A927BEZ9</accession>
<feature type="domain" description="Cyclic nucleotide-binding" evidence="1">
    <location>
        <begin position="30"/>
        <end position="117"/>
    </location>
</feature>
<dbReference type="InterPro" id="IPR000595">
    <property type="entry name" value="cNMP-bd_dom"/>
</dbReference>
<dbReference type="Gene3D" id="2.60.120.10">
    <property type="entry name" value="Jelly Rolls"/>
    <property type="match status" value="1"/>
</dbReference>
<dbReference type="EMBL" id="JACXAD010000022">
    <property type="protein sequence ID" value="MBD2769656.1"/>
    <property type="molecule type" value="Genomic_DNA"/>
</dbReference>
<keyword evidence="3" id="KW-1185">Reference proteome</keyword>
<gene>
    <name evidence="2" type="ORF">IC235_17335</name>
</gene>
<dbReference type="InterPro" id="IPR014710">
    <property type="entry name" value="RmlC-like_jellyroll"/>
</dbReference>
<dbReference type="Pfam" id="PF00027">
    <property type="entry name" value="cNMP_binding"/>
    <property type="match status" value="1"/>
</dbReference>
<dbReference type="RefSeq" id="WP_191006465.1">
    <property type="nucleotide sequence ID" value="NZ_JACXAD010000022.1"/>
</dbReference>
<protein>
    <submittedName>
        <fullName evidence="2">Crp/Fnr family transcriptional regulator</fullName>
    </submittedName>
</protein>